<dbReference type="PANTHER" id="PTHR33508">
    <property type="entry name" value="UPF0056 MEMBRANE PROTEIN YHCE"/>
    <property type="match status" value="1"/>
</dbReference>
<evidence type="ECO:0000256" key="4">
    <source>
        <dbReference type="ARBA" id="ARBA00022692"/>
    </source>
</evidence>
<dbReference type="PATRIC" id="fig|768706.3.peg.2460"/>
<dbReference type="eggNOG" id="COG2095">
    <property type="taxonomic scope" value="Bacteria"/>
</dbReference>
<dbReference type="HOGENOM" id="CLU_079909_2_1_9"/>
<proteinExistence type="inferred from homology"/>
<feature type="transmembrane region" description="Helical" evidence="7">
    <location>
        <begin position="6"/>
        <end position="25"/>
    </location>
</feature>
<dbReference type="AlphaFoldDB" id="G7WFD2"/>
<dbReference type="NCBIfam" id="TIGR00427">
    <property type="entry name" value="NAAT family transporter"/>
    <property type="match status" value="1"/>
</dbReference>
<keyword evidence="9" id="KW-1185">Reference proteome</keyword>
<keyword evidence="3" id="KW-1003">Cell membrane</keyword>
<sequence length="210" mass="22498">MFIFAISSIASIFAIMNPIANVPIFMALTSDQTQAEQRSLARRSTLIAFFIVLFFAILGPAILKILGITLDAFRVAGGILLFFIAFNLLQGKSSHIHHPSPDEHTESIEKDDIAVVPLATPILAGPGTITTVMALSGSYASILTGTVIVMAAFALVLLVTFLLFYNAPWVQEHLPQTTINLITRMMGLLLTVIAVQMTSAGIIGLFPGLG</sequence>
<evidence type="ECO:0000313" key="8">
    <source>
        <dbReference type="EMBL" id="AET68018.1"/>
    </source>
</evidence>
<comment type="subcellular location">
    <subcellularLocation>
        <location evidence="1 7">Cell membrane</location>
        <topology evidence="1 7">Multi-pass membrane protein</topology>
    </subcellularLocation>
</comment>
<dbReference type="STRING" id="768706.Desor_2447"/>
<keyword evidence="6 7" id="KW-0472">Membrane</keyword>
<dbReference type="InterPro" id="IPR002771">
    <property type="entry name" value="Multi_antbiot-R_MarC"/>
</dbReference>
<dbReference type="PANTHER" id="PTHR33508:SF1">
    <property type="entry name" value="UPF0056 MEMBRANE PROTEIN YHCE"/>
    <property type="match status" value="1"/>
</dbReference>
<keyword evidence="4 7" id="KW-0812">Transmembrane</keyword>
<evidence type="ECO:0000256" key="1">
    <source>
        <dbReference type="ARBA" id="ARBA00004651"/>
    </source>
</evidence>
<reference evidence="8 9" key="2">
    <citation type="journal article" date="2012" name="J. Bacteriol.">
        <title>Complete genome sequences of Desulfosporosinus orientis DSM765T, Desulfosporosinus youngiae DSM17734T, Desulfosporosinus meridiei DSM13257T, and Desulfosporosinus acidiphilus DSM22704T.</title>
        <authorList>
            <person name="Pester M."/>
            <person name="Brambilla E."/>
            <person name="Alazard D."/>
            <person name="Rattei T."/>
            <person name="Weinmaier T."/>
            <person name="Han J."/>
            <person name="Lucas S."/>
            <person name="Lapidus A."/>
            <person name="Cheng J.F."/>
            <person name="Goodwin L."/>
            <person name="Pitluck S."/>
            <person name="Peters L."/>
            <person name="Ovchinnikova G."/>
            <person name="Teshima H."/>
            <person name="Detter J.C."/>
            <person name="Han C.S."/>
            <person name="Tapia R."/>
            <person name="Land M.L."/>
            <person name="Hauser L."/>
            <person name="Kyrpides N.C."/>
            <person name="Ivanova N.N."/>
            <person name="Pagani I."/>
            <person name="Huntmann M."/>
            <person name="Wei C.L."/>
            <person name="Davenport K.W."/>
            <person name="Daligault H."/>
            <person name="Chain P.S."/>
            <person name="Chen A."/>
            <person name="Mavromatis K."/>
            <person name="Markowitz V."/>
            <person name="Szeto E."/>
            <person name="Mikhailova N."/>
            <person name="Pati A."/>
            <person name="Wagner M."/>
            <person name="Woyke T."/>
            <person name="Ollivier B."/>
            <person name="Klenk H.P."/>
            <person name="Spring S."/>
            <person name="Loy A."/>
        </authorList>
    </citation>
    <scope>NUCLEOTIDE SEQUENCE [LARGE SCALE GENOMIC DNA]</scope>
    <source>
        <strain evidence="9">ATCC 19365 / DSM 765 / NCIMB 8382 / VKM B-1628</strain>
    </source>
</reference>
<comment type="similarity">
    <text evidence="2 7">Belongs to the UPF0056 (MarC) family.</text>
</comment>
<accession>G7WFD2</accession>
<feature type="transmembrane region" description="Helical" evidence="7">
    <location>
        <begin position="46"/>
        <end position="66"/>
    </location>
</feature>
<dbReference type="OrthoDB" id="21094at2"/>
<evidence type="ECO:0000256" key="5">
    <source>
        <dbReference type="ARBA" id="ARBA00022989"/>
    </source>
</evidence>
<protein>
    <recommendedName>
        <fullName evidence="7">UPF0056 membrane protein</fullName>
    </recommendedName>
</protein>
<gene>
    <name evidence="8" type="ordered locus">Desor_2447</name>
</gene>
<organism evidence="8 9">
    <name type="scientific">Desulfosporosinus orientis (strain ATCC 19365 / DSM 765 / NCIMB 8382 / VKM B-1628 / Singapore I)</name>
    <name type="common">Desulfotomaculum orientis</name>
    <dbReference type="NCBI Taxonomy" id="768706"/>
    <lineage>
        <taxon>Bacteria</taxon>
        <taxon>Bacillati</taxon>
        <taxon>Bacillota</taxon>
        <taxon>Clostridia</taxon>
        <taxon>Eubacteriales</taxon>
        <taxon>Desulfitobacteriaceae</taxon>
        <taxon>Desulfosporosinus</taxon>
    </lineage>
</organism>
<evidence type="ECO:0000256" key="3">
    <source>
        <dbReference type="ARBA" id="ARBA00022475"/>
    </source>
</evidence>
<dbReference type="EMBL" id="CP003108">
    <property type="protein sequence ID" value="AET68018.1"/>
    <property type="molecule type" value="Genomic_DNA"/>
</dbReference>
<dbReference type="KEGG" id="dor:Desor_2447"/>
<dbReference type="Pfam" id="PF01914">
    <property type="entry name" value="MarC"/>
    <property type="match status" value="1"/>
</dbReference>
<keyword evidence="5 7" id="KW-1133">Transmembrane helix</keyword>
<dbReference type="GO" id="GO:0005886">
    <property type="term" value="C:plasma membrane"/>
    <property type="evidence" value="ECO:0007669"/>
    <property type="project" value="UniProtKB-SubCell"/>
</dbReference>
<dbReference type="RefSeq" id="WP_014184826.1">
    <property type="nucleotide sequence ID" value="NC_016584.1"/>
</dbReference>
<dbReference type="Proteomes" id="UP000006346">
    <property type="component" value="Chromosome"/>
</dbReference>
<evidence type="ECO:0000256" key="6">
    <source>
        <dbReference type="ARBA" id="ARBA00023136"/>
    </source>
</evidence>
<reference evidence="9" key="1">
    <citation type="submission" date="2011-11" db="EMBL/GenBank/DDBJ databases">
        <title>Complete sequence of Desulfosporosinus orientis DSM 765.</title>
        <authorList>
            <person name="Lucas S."/>
            <person name="Han J."/>
            <person name="Lapidus A."/>
            <person name="Cheng J.-F."/>
            <person name="Goodwin L."/>
            <person name="Pitluck S."/>
            <person name="Peters L."/>
            <person name="Ovchinnikova G."/>
            <person name="Teshima H."/>
            <person name="Detter J.C."/>
            <person name="Han C."/>
            <person name="Tapia R."/>
            <person name="Land M."/>
            <person name="Hauser L."/>
            <person name="Kyrpides N."/>
            <person name="Ivanova N."/>
            <person name="Pagani I."/>
            <person name="Pester M."/>
            <person name="Spring S."/>
            <person name="Ollivier B."/>
            <person name="Rattei T."/>
            <person name="Klenk H.-P."/>
            <person name="Wagner M."/>
            <person name="Loy A."/>
            <person name="Woyke T."/>
        </authorList>
    </citation>
    <scope>NUCLEOTIDE SEQUENCE [LARGE SCALE GENOMIC DNA]</scope>
    <source>
        <strain evidence="9">ATCC 19365 / DSM 765 / NCIMB 8382 / VKM B-1628</strain>
    </source>
</reference>
<evidence type="ECO:0000256" key="7">
    <source>
        <dbReference type="RuleBase" id="RU362048"/>
    </source>
</evidence>
<feature type="transmembrane region" description="Helical" evidence="7">
    <location>
        <begin position="185"/>
        <end position="206"/>
    </location>
</feature>
<feature type="transmembrane region" description="Helical" evidence="7">
    <location>
        <begin position="72"/>
        <end position="89"/>
    </location>
</feature>
<comment type="caution">
    <text evidence="7">Lacks conserved residue(s) required for the propagation of feature annotation.</text>
</comment>
<evidence type="ECO:0000313" key="9">
    <source>
        <dbReference type="Proteomes" id="UP000006346"/>
    </source>
</evidence>
<evidence type="ECO:0000256" key="2">
    <source>
        <dbReference type="ARBA" id="ARBA00009784"/>
    </source>
</evidence>
<feature type="transmembrane region" description="Helical" evidence="7">
    <location>
        <begin position="142"/>
        <end position="165"/>
    </location>
</feature>
<name>G7WFD2_DESOD</name>